<dbReference type="PANTHER" id="PTHR46235:SF18">
    <property type="entry name" value="PROTEIN ENHANCED DOWNY MILDEW 2"/>
    <property type="match status" value="1"/>
</dbReference>
<protein>
    <submittedName>
        <fullName evidence="2">Uncharacterized protein</fullName>
    </submittedName>
</protein>
<gene>
    <name evidence="2" type="ORF">BAE44_0023484</name>
</gene>
<evidence type="ECO:0000256" key="1">
    <source>
        <dbReference type="SAM" id="MobiDB-lite"/>
    </source>
</evidence>
<proteinExistence type="predicted"/>
<feature type="compositionally biased region" description="Basic and acidic residues" evidence="1">
    <location>
        <begin position="275"/>
        <end position="300"/>
    </location>
</feature>
<feature type="region of interest" description="Disordered" evidence="1">
    <location>
        <begin position="191"/>
        <end position="218"/>
    </location>
</feature>
<sequence length="327" mass="36428">MWKHGEQNSKSMEISFKTKDKYVIKRAWKLSKTILFYCLDHEIDKATRTARRNPIKFPAMPEGSETKELANSTGRVTGNRKNNTDQSTKSIESSNMLCREESEQPHSVAVKNTSPQVVLEAQCATKRLKGDPQFEQSMDGASASQNGAETVSVHENRFGISSPYASGENLPVDKDVELDNVICEIIEAKDGNGRGKAQEEYTGKQRGAHMDSHKSQKQNDVSANLYVENQADGSQLESGKERDMEWQESAYGFESISGQEKGTSMRDNSISDRGMIPRDDSNKSDNRNGKIALDHVDHSAVKQVHAANVDKVATTRKVTSQEREEIL</sequence>
<dbReference type="PANTHER" id="PTHR46235">
    <property type="entry name" value="PHD FINGER-CONTAINING PROTEIN DDB_G0268158"/>
    <property type="match status" value="1"/>
</dbReference>
<keyword evidence="3" id="KW-1185">Reference proteome</keyword>
<dbReference type="STRING" id="888268.A0A1E5URI9"/>
<dbReference type="EMBL" id="LWDX02066574">
    <property type="protein sequence ID" value="OEL15497.1"/>
    <property type="molecule type" value="Genomic_DNA"/>
</dbReference>
<name>A0A1E5URI9_9POAL</name>
<reference evidence="2 3" key="1">
    <citation type="submission" date="2016-09" db="EMBL/GenBank/DDBJ databases">
        <title>The draft genome of Dichanthelium oligosanthes: A C3 panicoid grass species.</title>
        <authorList>
            <person name="Studer A.J."/>
            <person name="Schnable J.C."/>
            <person name="Brutnell T.P."/>
        </authorList>
    </citation>
    <scope>NUCLEOTIDE SEQUENCE [LARGE SCALE GENOMIC DNA]</scope>
    <source>
        <strain evidence="3">cv. Kellogg 1175</strain>
        <tissue evidence="2">Leaf</tissue>
    </source>
</reference>
<feature type="region of interest" description="Disordered" evidence="1">
    <location>
        <begin position="55"/>
        <end position="108"/>
    </location>
</feature>
<feature type="compositionally biased region" description="Polar residues" evidence="1">
    <location>
        <begin position="256"/>
        <end position="268"/>
    </location>
</feature>
<organism evidence="2 3">
    <name type="scientific">Dichanthelium oligosanthes</name>
    <dbReference type="NCBI Taxonomy" id="888268"/>
    <lineage>
        <taxon>Eukaryota</taxon>
        <taxon>Viridiplantae</taxon>
        <taxon>Streptophyta</taxon>
        <taxon>Embryophyta</taxon>
        <taxon>Tracheophyta</taxon>
        <taxon>Spermatophyta</taxon>
        <taxon>Magnoliopsida</taxon>
        <taxon>Liliopsida</taxon>
        <taxon>Poales</taxon>
        <taxon>Poaceae</taxon>
        <taxon>PACMAD clade</taxon>
        <taxon>Panicoideae</taxon>
        <taxon>Panicodae</taxon>
        <taxon>Paniceae</taxon>
        <taxon>Dichantheliinae</taxon>
        <taxon>Dichanthelium</taxon>
    </lineage>
</organism>
<feature type="region of interest" description="Disordered" evidence="1">
    <location>
        <begin position="252"/>
        <end position="304"/>
    </location>
</feature>
<feature type="compositionally biased region" description="Basic and acidic residues" evidence="1">
    <location>
        <begin position="191"/>
        <end position="214"/>
    </location>
</feature>
<dbReference type="Proteomes" id="UP000095767">
    <property type="component" value="Unassembled WGS sequence"/>
</dbReference>
<dbReference type="AlphaFoldDB" id="A0A1E5URI9"/>
<evidence type="ECO:0000313" key="3">
    <source>
        <dbReference type="Proteomes" id="UP000095767"/>
    </source>
</evidence>
<evidence type="ECO:0000313" key="2">
    <source>
        <dbReference type="EMBL" id="OEL15497.1"/>
    </source>
</evidence>
<accession>A0A1E5URI9</accession>
<comment type="caution">
    <text evidence="2">The sequence shown here is derived from an EMBL/GenBank/DDBJ whole genome shotgun (WGS) entry which is preliminary data.</text>
</comment>
<feature type="compositionally biased region" description="Polar residues" evidence="1">
    <location>
        <begin position="69"/>
        <end position="96"/>
    </location>
</feature>